<evidence type="ECO:0000313" key="2">
    <source>
        <dbReference type="Proteomes" id="UP000257109"/>
    </source>
</evidence>
<dbReference type="PANTHER" id="PTHR34046">
    <property type="entry name" value="OS06G0218800 PROTEIN"/>
    <property type="match status" value="1"/>
</dbReference>
<comment type="caution">
    <text evidence="1">The sequence shown here is derived from an EMBL/GenBank/DDBJ whole genome shotgun (WGS) entry which is preliminary data.</text>
</comment>
<sequence length="180" mass="20179">MENLRRHFSKKKDRGSSVIGRVKRNCNCKKHPKHQQSPGVCSLCLREKLTQLSSSNSRWRISPTITASSSTSSSFSSLSSSYYSSASASSCASPLHCFCFTTQGKSTSSLSIFLLSGNRPIINSRCSSLDIIPRRRDCEGGLDRCHNKSLYKSGFWFKLLHPKSKGMKEYYTDEDAKMKD</sequence>
<feature type="non-terminal residue" evidence="1">
    <location>
        <position position="1"/>
    </location>
</feature>
<reference evidence="1" key="1">
    <citation type="submission" date="2018-05" db="EMBL/GenBank/DDBJ databases">
        <title>Draft genome of Mucuna pruriens seed.</title>
        <authorList>
            <person name="Nnadi N.E."/>
            <person name="Vos R."/>
            <person name="Hasami M.H."/>
            <person name="Devisetty U.K."/>
            <person name="Aguiy J.C."/>
        </authorList>
    </citation>
    <scope>NUCLEOTIDE SEQUENCE [LARGE SCALE GENOMIC DNA]</scope>
    <source>
        <strain evidence="1">JCA_2017</strain>
    </source>
</reference>
<dbReference type="EMBL" id="QJKJ01018385">
    <property type="protein sequence ID" value="RDX57647.1"/>
    <property type="molecule type" value="Genomic_DNA"/>
</dbReference>
<keyword evidence="2" id="KW-1185">Reference proteome</keyword>
<dbReference type="Proteomes" id="UP000257109">
    <property type="component" value="Unassembled WGS sequence"/>
</dbReference>
<dbReference type="PANTHER" id="PTHR34046:SF7">
    <property type="entry name" value="DUF740 FAMILY PROTEIN"/>
    <property type="match status" value="1"/>
</dbReference>
<dbReference type="OrthoDB" id="688136at2759"/>
<name>A0A371DYL2_MUCPR</name>
<proteinExistence type="predicted"/>
<gene>
    <name evidence="1" type="ORF">CR513_63093</name>
</gene>
<accession>A0A371DYL2</accession>
<evidence type="ECO:0000313" key="1">
    <source>
        <dbReference type="EMBL" id="RDX57647.1"/>
    </source>
</evidence>
<dbReference type="AlphaFoldDB" id="A0A371DYL2"/>
<protein>
    <submittedName>
        <fullName evidence="1">Uncharacterized protein</fullName>
    </submittedName>
</protein>
<organism evidence="1 2">
    <name type="scientific">Mucuna pruriens</name>
    <name type="common">Velvet bean</name>
    <name type="synonym">Dolichos pruriens</name>
    <dbReference type="NCBI Taxonomy" id="157652"/>
    <lineage>
        <taxon>Eukaryota</taxon>
        <taxon>Viridiplantae</taxon>
        <taxon>Streptophyta</taxon>
        <taxon>Embryophyta</taxon>
        <taxon>Tracheophyta</taxon>
        <taxon>Spermatophyta</taxon>
        <taxon>Magnoliopsida</taxon>
        <taxon>eudicotyledons</taxon>
        <taxon>Gunneridae</taxon>
        <taxon>Pentapetalae</taxon>
        <taxon>rosids</taxon>
        <taxon>fabids</taxon>
        <taxon>Fabales</taxon>
        <taxon>Fabaceae</taxon>
        <taxon>Papilionoideae</taxon>
        <taxon>50 kb inversion clade</taxon>
        <taxon>NPAAA clade</taxon>
        <taxon>indigoferoid/millettioid clade</taxon>
        <taxon>Phaseoleae</taxon>
        <taxon>Mucuna</taxon>
    </lineage>
</organism>